<dbReference type="PANTHER" id="PTHR10840:SF0">
    <property type="entry name" value="PROGRAMMED CELL DEATH PROTEIN 5"/>
    <property type="match status" value="1"/>
</dbReference>
<dbReference type="GeneID" id="8826959"/>
<dbReference type="Gene3D" id="1.10.8.140">
    <property type="entry name" value="PDCD5-like"/>
    <property type="match status" value="1"/>
</dbReference>
<evidence type="ECO:0000313" key="4">
    <source>
        <dbReference type="EMBL" id="ADD07837.1"/>
    </source>
</evidence>
<dbReference type="GO" id="GO:0003677">
    <property type="term" value="F:DNA binding"/>
    <property type="evidence" value="ECO:0007669"/>
    <property type="project" value="UniProtKB-UniRule"/>
</dbReference>
<keyword evidence="2 3" id="KW-0238">DNA-binding</keyword>
<proteinExistence type="inferred from homology"/>
<dbReference type="InterPro" id="IPR036883">
    <property type="entry name" value="PDCD5-like_sf"/>
</dbReference>
<dbReference type="EMBL" id="CP001941">
    <property type="protein sequence ID" value="ADD07837.1"/>
    <property type="molecule type" value="Genomic_DNA"/>
</dbReference>
<keyword evidence="5" id="KW-1185">Reference proteome</keyword>
<dbReference type="HOGENOM" id="CLU_122978_3_0_2"/>
<dbReference type="Pfam" id="PF01984">
    <property type="entry name" value="dsDNA_bind"/>
    <property type="match status" value="1"/>
</dbReference>
<dbReference type="KEGG" id="abi:Aboo_0025"/>
<accession>B5IFD6</accession>
<evidence type="ECO:0000313" key="5">
    <source>
        <dbReference type="Proteomes" id="UP000001400"/>
    </source>
</evidence>
<dbReference type="RefSeq" id="WP_008085390.1">
    <property type="nucleotide sequence ID" value="NC_013926.1"/>
</dbReference>
<reference evidence="4" key="1">
    <citation type="submission" date="2010-02" db="EMBL/GenBank/DDBJ databases">
        <title>Complete sequence of Aciduliprofundum boonei T469.</title>
        <authorList>
            <consortium name="US DOE Joint Genome Institute"/>
            <person name="Lucas S."/>
            <person name="Copeland A."/>
            <person name="Lapidus A."/>
            <person name="Cheng J.-F."/>
            <person name="Bruce D."/>
            <person name="Goodwin L."/>
            <person name="Pitluck S."/>
            <person name="Saunders E."/>
            <person name="Detter J.C."/>
            <person name="Han C."/>
            <person name="Tapia R."/>
            <person name="Land M."/>
            <person name="Hauser L."/>
            <person name="Kyrpides N."/>
            <person name="Mikhailova N."/>
            <person name="Flores G."/>
            <person name="Reysenbach A.-L."/>
            <person name="Woyke T."/>
        </authorList>
    </citation>
    <scope>NUCLEOTIDE SEQUENCE</scope>
    <source>
        <strain evidence="4">T469</strain>
    </source>
</reference>
<dbReference type="InterPro" id="IPR022889">
    <property type="entry name" value="DNA_bind_arc"/>
</dbReference>
<dbReference type="PIRSF" id="PIRSF015730">
    <property type="entry name" value="TFAR19"/>
    <property type="match status" value="1"/>
</dbReference>
<evidence type="ECO:0000256" key="1">
    <source>
        <dbReference type="ARBA" id="ARBA00010490"/>
    </source>
</evidence>
<dbReference type="OrthoDB" id="7912at2157"/>
<dbReference type="SUPFAM" id="SSF46950">
    <property type="entry name" value="Double-stranded DNA-binding domain"/>
    <property type="match status" value="1"/>
</dbReference>
<organism evidence="4 5">
    <name type="scientific">Aciduliprofundum boonei (strain DSM 19572 / T469)</name>
    <dbReference type="NCBI Taxonomy" id="439481"/>
    <lineage>
        <taxon>Archaea</taxon>
        <taxon>Methanobacteriati</taxon>
        <taxon>Thermoplasmatota</taxon>
        <taxon>DHVE2 group</taxon>
        <taxon>Candidatus Aciduliprofundum</taxon>
    </lineage>
</organism>
<dbReference type="STRING" id="439481.Aboo_0025"/>
<comment type="similarity">
    <text evidence="1 3">Belongs to the PDCD5 family.</text>
</comment>
<dbReference type="PANTHER" id="PTHR10840">
    <property type="entry name" value="PROGRAMMED CELL DEATH PROTEIN 5"/>
    <property type="match status" value="1"/>
</dbReference>
<name>B5IFD6_ACIB4</name>
<dbReference type="eggNOG" id="arCOG04179">
    <property type="taxonomic scope" value="Archaea"/>
</dbReference>
<dbReference type="Proteomes" id="UP000001400">
    <property type="component" value="Chromosome"/>
</dbReference>
<dbReference type="InterPro" id="IPR002836">
    <property type="entry name" value="PDCD5-like"/>
</dbReference>
<evidence type="ECO:0000256" key="3">
    <source>
        <dbReference type="HAMAP-Rule" id="MF_00026"/>
    </source>
</evidence>
<protein>
    <recommendedName>
        <fullName evidence="3">DNA-binding protein Aboo_0025</fullName>
    </recommendedName>
</protein>
<sequence>MDDKELEEIKRRKMLELMQQQVLAQENNDEQKRLEEEAARQAILRQILEPEARERLARLKLVRPELANAVENQLILLAQSGRIGRMITDEELKSILSRLTSQRREIRIERR</sequence>
<dbReference type="NCBIfam" id="NF003268">
    <property type="entry name" value="PRK04239.1"/>
    <property type="match status" value="1"/>
</dbReference>
<evidence type="ECO:0000256" key="2">
    <source>
        <dbReference type="ARBA" id="ARBA00023125"/>
    </source>
</evidence>
<dbReference type="AlphaFoldDB" id="B5IFD6"/>
<dbReference type="HAMAP" id="MF_00026">
    <property type="entry name" value="dsDNA_bind"/>
    <property type="match status" value="1"/>
</dbReference>
<dbReference type="GO" id="GO:0005829">
    <property type="term" value="C:cytosol"/>
    <property type="evidence" value="ECO:0007669"/>
    <property type="project" value="TreeGrafter"/>
</dbReference>
<gene>
    <name evidence="4" type="ordered locus">Aboo_0025</name>
</gene>